<feature type="transmembrane region" description="Helical" evidence="2">
    <location>
        <begin position="86"/>
        <end position="105"/>
    </location>
</feature>
<dbReference type="InterPro" id="IPR005069">
    <property type="entry name" value="Nucl-diP-sugar_transferase"/>
</dbReference>
<evidence type="ECO:0000259" key="3">
    <source>
        <dbReference type="Pfam" id="PF03407"/>
    </source>
</evidence>
<proteinExistence type="predicted"/>
<evidence type="ECO:0000256" key="1">
    <source>
        <dbReference type="SAM" id="MobiDB-lite"/>
    </source>
</evidence>
<accession>A0A2S5B184</accession>
<keyword evidence="2" id="KW-0472">Membrane</keyword>
<feature type="region of interest" description="Disordered" evidence="1">
    <location>
        <begin position="376"/>
        <end position="415"/>
    </location>
</feature>
<gene>
    <name evidence="4" type="ORF">BMF94_6419</name>
</gene>
<feature type="region of interest" description="Disordered" evidence="1">
    <location>
        <begin position="28"/>
        <end position="74"/>
    </location>
</feature>
<feature type="compositionally biased region" description="Polar residues" evidence="1">
    <location>
        <begin position="384"/>
        <end position="397"/>
    </location>
</feature>
<evidence type="ECO:0000313" key="5">
    <source>
        <dbReference type="Proteomes" id="UP000237144"/>
    </source>
</evidence>
<dbReference type="Pfam" id="PF03407">
    <property type="entry name" value="Nucleotid_trans"/>
    <property type="match status" value="1"/>
</dbReference>
<sequence>MSAHRDKVESHELLPARKERDVEAVDCFRDDDSDDGASSIASVDDGDDDIEQGHAYEAGGGEGAAGGKRSLARGDSPYSWKRSRRFLAGIASAVFFVGLVIVAAVHPVPRDVMRHTWHRLPFTRPPSSKQQDLMNSMPRVERNSSVSLKDFLEARFDPATTNIMWTMATGASPSYVPNARNWDLKRAELGMTDSVVILCLDYDCLDECERTGLRAHAAYLKDENVIPPPSQRLAKRGAERGHVLAYLKFKAMLDMAKTGYYSLFFEGDTFLTADPFDHMLSREDDSWDVQFTVDWGYLLNFGFIYARGSPETVSFYQHAYDQYVAHNLWDQELLSNMVRTLGGREWHGESGNESWWLCDQIGLRLYMLPLHKDRITDSHPDSSGRPTSRVSTGTTPDPSDPLGPHSHLPPDTPEPVMTHLTAVTYRALAFRVCALNFADSRISVQRIANSIPVRPPRALSSLIFNIGTWTDAPKHAEERGWATNVDAFYTSPRPILRASSISAEYHAAAHYARMVHVLAVRMGWALQLPGLVTISGAEPDGQEWTFTRDWTRFFSVDAATNHLDLLEAKFFEHGARYLPAKELTAWTSRHDTVDMSRFTSLDALVEHLESLHVSEAQGRIIELVGYDKPKSTAAQWALDSPSVSEVSTVWREVPMCQDFHKPNLVSCVERLSN</sequence>
<organism evidence="4 5">
    <name type="scientific">Rhodotorula taiwanensis</name>
    <dbReference type="NCBI Taxonomy" id="741276"/>
    <lineage>
        <taxon>Eukaryota</taxon>
        <taxon>Fungi</taxon>
        <taxon>Dikarya</taxon>
        <taxon>Basidiomycota</taxon>
        <taxon>Pucciniomycotina</taxon>
        <taxon>Microbotryomycetes</taxon>
        <taxon>Sporidiobolales</taxon>
        <taxon>Sporidiobolaceae</taxon>
        <taxon>Rhodotorula</taxon>
    </lineage>
</organism>
<dbReference type="OrthoDB" id="2524025at2759"/>
<dbReference type="AlphaFoldDB" id="A0A2S5B184"/>
<reference evidence="4 5" key="1">
    <citation type="journal article" date="2018" name="Front. Microbiol.">
        <title>Prospects for Fungal Bioremediation of Acidic Radioactive Waste Sites: Characterization and Genome Sequence of Rhodotorula taiwanensis MD1149.</title>
        <authorList>
            <person name="Tkavc R."/>
            <person name="Matrosova V.Y."/>
            <person name="Grichenko O.E."/>
            <person name="Gostincar C."/>
            <person name="Volpe R.P."/>
            <person name="Klimenkova P."/>
            <person name="Gaidamakova E.K."/>
            <person name="Zhou C.E."/>
            <person name="Stewart B.J."/>
            <person name="Lyman M.G."/>
            <person name="Malfatti S.A."/>
            <person name="Rubinfeld B."/>
            <person name="Courtot M."/>
            <person name="Singh J."/>
            <person name="Dalgard C.L."/>
            <person name="Hamilton T."/>
            <person name="Frey K.G."/>
            <person name="Gunde-Cimerman N."/>
            <person name="Dugan L."/>
            <person name="Daly M.J."/>
        </authorList>
    </citation>
    <scope>NUCLEOTIDE SEQUENCE [LARGE SCALE GENOMIC DNA]</scope>
    <source>
        <strain evidence="4 5">MD1149</strain>
    </source>
</reference>
<dbReference type="Proteomes" id="UP000237144">
    <property type="component" value="Unassembled WGS sequence"/>
</dbReference>
<evidence type="ECO:0000313" key="4">
    <source>
        <dbReference type="EMBL" id="POY70505.1"/>
    </source>
</evidence>
<feature type="domain" description="Nucleotide-diphospho-sugar transferase" evidence="3">
    <location>
        <begin position="193"/>
        <end position="363"/>
    </location>
</feature>
<keyword evidence="2" id="KW-0812">Transmembrane</keyword>
<name>A0A2S5B184_9BASI</name>
<dbReference type="EMBL" id="PJQD01000115">
    <property type="protein sequence ID" value="POY70505.1"/>
    <property type="molecule type" value="Genomic_DNA"/>
</dbReference>
<evidence type="ECO:0000256" key="2">
    <source>
        <dbReference type="SAM" id="Phobius"/>
    </source>
</evidence>
<protein>
    <recommendedName>
        <fullName evidence="3">Nucleotide-diphospho-sugar transferase domain-containing protein</fullName>
    </recommendedName>
</protein>
<keyword evidence="2" id="KW-1133">Transmembrane helix</keyword>
<comment type="caution">
    <text evidence="4">The sequence shown here is derived from an EMBL/GenBank/DDBJ whole genome shotgun (WGS) entry which is preliminary data.</text>
</comment>
<keyword evidence="5" id="KW-1185">Reference proteome</keyword>